<feature type="region of interest" description="Disordered" evidence="1">
    <location>
        <begin position="1"/>
        <end position="45"/>
    </location>
</feature>
<protein>
    <submittedName>
        <fullName evidence="3">Uncharacterized protein</fullName>
    </submittedName>
</protein>
<feature type="non-terminal residue" evidence="3">
    <location>
        <position position="1"/>
    </location>
</feature>
<feature type="compositionally biased region" description="Polar residues" evidence="1">
    <location>
        <begin position="10"/>
        <end position="20"/>
    </location>
</feature>
<sequence>SGVPSDHTTEPSTSQTSTHIPSEVSSQSSEPTTSTTPTHPQTDSSIVTSEFNDCFALGDVYFSIGCMRVFVFVCWCVVCCVFCFGCFGDVKQCGTNTRPTQPPTVT</sequence>
<reference evidence="3 4" key="1">
    <citation type="journal article" date="2019" name="PLoS Pathog.">
        <title>Genome sequence of the bovine parasite Schistosoma bovis Tanzania.</title>
        <authorList>
            <person name="Oey H."/>
            <person name="Zakrzewski M."/>
            <person name="Gobert G."/>
            <person name="Gravermann K."/>
            <person name="Stoye J."/>
            <person name="Jones M."/>
            <person name="Mcmanus D."/>
            <person name="Krause L."/>
        </authorList>
    </citation>
    <scope>NUCLEOTIDE SEQUENCE [LARGE SCALE GENOMIC DNA]</scope>
    <source>
        <strain evidence="3 4">TAN1997</strain>
    </source>
</reference>
<feature type="compositionally biased region" description="Low complexity" evidence="1">
    <location>
        <begin position="21"/>
        <end position="45"/>
    </location>
</feature>
<comment type="caution">
    <text evidence="3">The sequence shown here is derived from an EMBL/GenBank/DDBJ whole genome shotgun (WGS) entry which is preliminary data.</text>
</comment>
<dbReference type="AlphaFoldDB" id="A0A430QSY3"/>
<dbReference type="Proteomes" id="UP000290809">
    <property type="component" value="Unassembled WGS sequence"/>
</dbReference>
<evidence type="ECO:0000313" key="3">
    <source>
        <dbReference type="EMBL" id="RTG90811.1"/>
    </source>
</evidence>
<evidence type="ECO:0000256" key="1">
    <source>
        <dbReference type="SAM" id="MobiDB-lite"/>
    </source>
</evidence>
<feature type="transmembrane region" description="Helical" evidence="2">
    <location>
        <begin position="69"/>
        <end position="88"/>
    </location>
</feature>
<name>A0A430QSY3_SCHBO</name>
<keyword evidence="2" id="KW-0472">Membrane</keyword>
<evidence type="ECO:0000313" key="4">
    <source>
        <dbReference type="Proteomes" id="UP000290809"/>
    </source>
</evidence>
<keyword evidence="2" id="KW-1133">Transmembrane helix</keyword>
<evidence type="ECO:0000256" key="2">
    <source>
        <dbReference type="SAM" id="Phobius"/>
    </source>
</evidence>
<keyword evidence="4" id="KW-1185">Reference proteome</keyword>
<organism evidence="3 4">
    <name type="scientific">Schistosoma bovis</name>
    <name type="common">Blood fluke</name>
    <dbReference type="NCBI Taxonomy" id="6184"/>
    <lineage>
        <taxon>Eukaryota</taxon>
        <taxon>Metazoa</taxon>
        <taxon>Spiralia</taxon>
        <taxon>Lophotrochozoa</taxon>
        <taxon>Platyhelminthes</taxon>
        <taxon>Trematoda</taxon>
        <taxon>Digenea</taxon>
        <taxon>Strigeidida</taxon>
        <taxon>Schistosomatoidea</taxon>
        <taxon>Schistosomatidae</taxon>
        <taxon>Schistosoma</taxon>
    </lineage>
</organism>
<accession>A0A430QSY3</accession>
<gene>
    <name evidence="3" type="ORF">DC041_0007457</name>
</gene>
<keyword evidence="2" id="KW-0812">Transmembrane</keyword>
<dbReference type="EMBL" id="QMKO01001219">
    <property type="protein sequence ID" value="RTG90811.1"/>
    <property type="molecule type" value="Genomic_DNA"/>
</dbReference>
<proteinExistence type="predicted"/>